<dbReference type="WBParaSite" id="ALUE_0002122301-mRNA-1">
    <property type="protein sequence ID" value="ALUE_0002122301-mRNA-1"/>
    <property type="gene ID" value="ALUE_0002122301"/>
</dbReference>
<evidence type="ECO:0000313" key="1">
    <source>
        <dbReference type="Proteomes" id="UP000036681"/>
    </source>
</evidence>
<dbReference type="AlphaFoldDB" id="A0A0M3IR45"/>
<protein>
    <submittedName>
        <fullName evidence="2">Protein-tyrosine-phosphatase</fullName>
    </submittedName>
</protein>
<organism evidence="1 2">
    <name type="scientific">Ascaris lumbricoides</name>
    <name type="common">Giant roundworm</name>
    <dbReference type="NCBI Taxonomy" id="6252"/>
    <lineage>
        <taxon>Eukaryota</taxon>
        <taxon>Metazoa</taxon>
        <taxon>Ecdysozoa</taxon>
        <taxon>Nematoda</taxon>
        <taxon>Chromadorea</taxon>
        <taxon>Rhabditida</taxon>
        <taxon>Spirurina</taxon>
        <taxon>Ascaridomorpha</taxon>
        <taxon>Ascaridoidea</taxon>
        <taxon>Ascarididae</taxon>
        <taxon>Ascaris</taxon>
    </lineage>
</organism>
<sequence length="101" mass="11496">MAAENERSPAEPRFVVEVDDTAENAENLSAGSFPHREFNPLVARSNERKEIAFVRCKMAHQHSDMSTMLRNNPFNVSVQRYPSDKTVPLVLQVIPEMKKVL</sequence>
<keyword evidence="1" id="KW-1185">Reference proteome</keyword>
<dbReference type="Proteomes" id="UP000036681">
    <property type="component" value="Unplaced"/>
</dbReference>
<accession>A0A0M3IR45</accession>
<proteinExistence type="predicted"/>
<name>A0A0M3IR45_ASCLU</name>
<evidence type="ECO:0000313" key="2">
    <source>
        <dbReference type="WBParaSite" id="ALUE_0002122301-mRNA-1"/>
    </source>
</evidence>
<reference evidence="2" key="1">
    <citation type="submission" date="2017-02" db="UniProtKB">
        <authorList>
            <consortium name="WormBaseParasite"/>
        </authorList>
    </citation>
    <scope>IDENTIFICATION</scope>
</reference>